<dbReference type="Proteomes" id="UP000030853">
    <property type="component" value="Unassembled WGS sequence"/>
</dbReference>
<evidence type="ECO:0000256" key="2">
    <source>
        <dbReference type="ARBA" id="ARBA00003131"/>
    </source>
</evidence>
<proteinExistence type="inferred from homology"/>
<comment type="catalytic activity">
    <reaction evidence="1">
        <text>(S)-malate = fumarate + H2O</text>
        <dbReference type="Rhea" id="RHEA:12460"/>
        <dbReference type="ChEBI" id="CHEBI:15377"/>
        <dbReference type="ChEBI" id="CHEBI:15589"/>
        <dbReference type="ChEBI" id="CHEBI:29806"/>
        <dbReference type="EC" id="4.2.1.2"/>
    </reaction>
</comment>
<organism evidence="7 8">
    <name type="scientific">Pantoea rodasii</name>
    <dbReference type="NCBI Taxonomy" id="1076549"/>
    <lineage>
        <taxon>Bacteria</taxon>
        <taxon>Pseudomonadati</taxon>
        <taxon>Pseudomonadota</taxon>
        <taxon>Gammaproteobacteria</taxon>
        <taxon>Enterobacterales</taxon>
        <taxon>Erwiniaceae</taxon>
        <taxon>Pantoea</taxon>
    </lineage>
</organism>
<comment type="similarity">
    <text evidence="3">Belongs to the FumD family.</text>
</comment>
<dbReference type="AlphaFoldDB" id="A0A0B1R5A0"/>
<keyword evidence="6" id="KW-0456">Lyase</keyword>
<comment type="caution">
    <text evidence="7">The sequence shown here is derived from an EMBL/GenBank/DDBJ whole genome shotgun (WGS) entry which is preliminary data.</text>
</comment>
<reference evidence="7 8" key="1">
    <citation type="submission" date="2014-11" db="EMBL/GenBank/DDBJ databases">
        <title>Genome sequencing of Pantoea rodasii ND03.</title>
        <authorList>
            <person name="Muhamad Yunos N.Y."/>
            <person name="Chan K.-G."/>
        </authorList>
    </citation>
    <scope>NUCLEOTIDE SEQUENCE [LARGE SCALE GENOMIC DNA]</scope>
    <source>
        <strain evidence="7 8">ND03</strain>
    </source>
</reference>
<dbReference type="GO" id="GO:0004333">
    <property type="term" value="F:fumarate hydratase activity"/>
    <property type="evidence" value="ECO:0007669"/>
    <property type="project" value="UniProtKB-EC"/>
</dbReference>
<evidence type="ECO:0000256" key="6">
    <source>
        <dbReference type="ARBA" id="ARBA00023239"/>
    </source>
</evidence>
<dbReference type="RefSeq" id="WP_034822002.1">
    <property type="nucleotide sequence ID" value="NZ_JTJJ01000034.1"/>
</dbReference>
<dbReference type="EC" id="4.2.1.2" evidence="4"/>
<evidence type="ECO:0000256" key="1">
    <source>
        <dbReference type="ARBA" id="ARBA00000929"/>
    </source>
</evidence>
<name>A0A0B1R5A0_9GAMM</name>
<dbReference type="EMBL" id="JTJJ01000034">
    <property type="protein sequence ID" value="KHJ68183.1"/>
    <property type="molecule type" value="Genomic_DNA"/>
</dbReference>
<evidence type="ECO:0000313" key="8">
    <source>
        <dbReference type="Proteomes" id="UP000030853"/>
    </source>
</evidence>
<gene>
    <name evidence="7" type="ORF">QU24_10195</name>
</gene>
<dbReference type="InterPro" id="IPR024493">
    <property type="entry name" value="FumD"/>
</dbReference>
<dbReference type="Pfam" id="PF10965">
    <property type="entry name" value="DUF2767"/>
    <property type="match status" value="1"/>
</dbReference>
<protein>
    <recommendedName>
        <fullName evidence="5">Fumarase D</fullName>
        <ecNumber evidence="4">4.2.1.2</ecNumber>
    </recommendedName>
</protein>
<evidence type="ECO:0000256" key="5">
    <source>
        <dbReference type="ARBA" id="ARBA00015109"/>
    </source>
</evidence>
<accession>A0A0B1R5A0</accession>
<evidence type="ECO:0000313" key="7">
    <source>
        <dbReference type="EMBL" id="KHJ68183.1"/>
    </source>
</evidence>
<sequence length="68" mass="8035">MKRDVLSEDDYDEVCRVIGDAVIVLSECGHETKRAEITDLLQRTRHHRAHDERDEQRMLEHAIRLVKP</sequence>
<evidence type="ECO:0000256" key="3">
    <source>
        <dbReference type="ARBA" id="ARBA00010181"/>
    </source>
</evidence>
<evidence type="ECO:0000256" key="4">
    <source>
        <dbReference type="ARBA" id="ARBA00012921"/>
    </source>
</evidence>
<comment type="function">
    <text evidence="2">In vitro catalyzes the addition of water to fumarate, forming malate. Cannot catalyze the reverse reaction. Cannot use the cis-isomer maleate as substrate.</text>
</comment>